<evidence type="ECO:0000259" key="1">
    <source>
        <dbReference type="Pfam" id="PF18545"/>
    </source>
</evidence>
<accession>A0A9E7N8H0</accession>
<dbReference type="Pfam" id="PF18545">
    <property type="entry name" value="HalOD1"/>
    <property type="match status" value="1"/>
</dbReference>
<organism evidence="2 3">
    <name type="scientific">Natronosalvus rutilus</name>
    <dbReference type="NCBI Taxonomy" id="2953753"/>
    <lineage>
        <taxon>Archaea</taxon>
        <taxon>Methanobacteriati</taxon>
        <taxon>Methanobacteriota</taxon>
        <taxon>Stenosarchaea group</taxon>
        <taxon>Halobacteria</taxon>
        <taxon>Halobacteriales</taxon>
        <taxon>Natrialbaceae</taxon>
        <taxon>Natronosalvus</taxon>
    </lineage>
</organism>
<protein>
    <recommendedName>
        <fullName evidence="1">Halobacterial output domain-containing protein</fullName>
    </recommendedName>
</protein>
<proteinExistence type="predicted"/>
<dbReference type="AlphaFoldDB" id="A0A9E7N8H0"/>
<dbReference type="InterPro" id="IPR040624">
    <property type="entry name" value="HalOD1"/>
</dbReference>
<dbReference type="GeneID" id="73291097"/>
<dbReference type="Proteomes" id="UP001056855">
    <property type="component" value="Chromosome"/>
</dbReference>
<sequence>MGGNNADDGSVREEYDWSVTRPSIAVIDAVAHAEDVEITDVSSALDTTLYDQVDPDALDTLVSASDHVSISFSVDDYDVQIEGDEVVVSDE</sequence>
<gene>
    <name evidence="2" type="ORF">NGM29_13585</name>
</gene>
<evidence type="ECO:0000313" key="2">
    <source>
        <dbReference type="EMBL" id="UTF52806.1"/>
    </source>
</evidence>
<reference evidence="2" key="1">
    <citation type="submission" date="2022-06" db="EMBL/GenBank/DDBJ databases">
        <title>Diverse halophilic archaea isolated from saline environments.</title>
        <authorList>
            <person name="Cui H.-L."/>
        </authorList>
    </citation>
    <scope>NUCLEOTIDE SEQUENCE</scope>
    <source>
        <strain evidence="2">WLHS1</strain>
    </source>
</reference>
<dbReference type="KEGG" id="sawl:NGM29_13585"/>
<name>A0A9E7N8H0_9EURY</name>
<dbReference type="RefSeq" id="WP_254156866.1">
    <property type="nucleotide sequence ID" value="NZ_CP100355.1"/>
</dbReference>
<keyword evidence="3" id="KW-1185">Reference proteome</keyword>
<evidence type="ECO:0000313" key="3">
    <source>
        <dbReference type="Proteomes" id="UP001056855"/>
    </source>
</evidence>
<dbReference type="EMBL" id="CP100355">
    <property type="protein sequence ID" value="UTF52806.1"/>
    <property type="molecule type" value="Genomic_DNA"/>
</dbReference>
<feature type="domain" description="Halobacterial output" evidence="1">
    <location>
        <begin position="20"/>
        <end position="87"/>
    </location>
</feature>